<evidence type="ECO:0000256" key="1">
    <source>
        <dbReference type="SAM" id="MobiDB-lite"/>
    </source>
</evidence>
<sequence length="149" mass="15812">AAPRHRRREARPDLPLSQARTRAGFRLGPRGRRPRGGRGAGLLRGPTHGAAQPGGARRAFRGGVAGAVPRRAGRVRRPPALGLRRLRRPRRADFPVLSARCLRRRRRARRGAAGPVGRQLGRGGGRPVPGLGGALLRGVAAAACRPGGR</sequence>
<feature type="non-terminal residue" evidence="2">
    <location>
        <position position="1"/>
    </location>
</feature>
<feature type="region of interest" description="Disordered" evidence="1">
    <location>
        <begin position="106"/>
        <end position="128"/>
    </location>
</feature>
<accession>A0A6J4H3X5</accession>
<dbReference type="AlphaFoldDB" id="A0A6J4H3X5"/>
<feature type="non-terminal residue" evidence="2">
    <location>
        <position position="149"/>
    </location>
</feature>
<protein>
    <submittedName>
        <fullName evidence="2">Uncharacterized protein</fullName>
    </submittedName>
</protein>
<dbReference type="EMBL" id="CADCTG010000017">
    <property type="protein sequence ID" value="CAA9211852.1"/>
    <property type="molecule type" value="Genomic_DNA"/>
</dbReference>
<name>A0A6J4H3X5_9PROT</name>
<organism evidence="2">
    <name type="scientific">uncultured Acetobacteraceae bacterium</name>
    <dbReference type="NCBI Taxonomy" id="169975"/>
    <lineage>
        <taxon>Bacteria</taxon>
        <taxon>Pseudomonadati</taxon>
        <taxon>Pseudomonadota</taxon>
        <taxon>Alphaproteobacteria</taxon>
        <taxon>Acetobacterales</taxon>
        <taxon>Acetobacteraceae</taxon>
        <taxon>environmental samples</taxon>
    </lineage>
</organism>
<feature type="compositionally biased region" description="Low complexity" evidence="1">
    <location>
        <begin position="43"/>
        <end position="57"/>
    </location>
</feature>
<gene>
    <name evidence="2" type="ORF">AVDCRST_MAG08-144</name>
</gene>
<evidence type="ECO:0000313" key="2">
    <source>
        <dbReference type="EMBL" id="CAA9211852.1"/>
    </source>
</evidence>
<proteinExistence type="predicted"/>
<reference evidence="2" key="1">
    <citation type="submission" date="2020-02" db="EMBL/GenBank/DDBJ databases">
        <authorList>
            <person name="Meier V. D."/>
        </authorList>
    </citation>
    <scope>NUCLEOTIDE SEQUENCE</scope>
    <source>
        <strain evidence="2">AVDCRST_MAG08</strain>
    </source>
</reference>
<feature type="region of interest" description="Disordered" evidence="1">
    <location>
        <begin position="1"/>
        <end position="57"/>
    </location>
</feature>